<feature type="compositionally biased region" description="Basic and acidic residues" evidence="1">
    <location>
        <begin position="2574"/>
        <end position="2589"/>
    </location>
</feature>
<feature type="compositionally biased region" description="Basic and acidic residues" evidence="1">
    <location>
        <begin position="1006"/>
        <end position="1018"/>
    </location>
</feature>
<feature type="compositionally biased region" description="Basic residues" evidence="1">
    <location>
        <begin position="2590"/>
        <end position="2605"/>
    </location>
</feature>
<protein>
    <recommendedName>
        <fullName evidence="4">Titin-like</fullName>
    </recommendedName>
</protein>
<feature type="compositionally biased region" description="Basic and acidic residues" evidence="1">
    <location>
        <begin position="426"/>
        <end position="441"/>
    </location>
</feature>
<evidence type="ECO:0008006" key="4">
    <source>
        <dbReference type="Google" id="ProtNLM"/>
    </source>
</evidence>
<feature type="compositionally biased region" description="Basic residues" evidence="1">
    <location>
        <begin position="2546"/>
        <end position="2563"/>
    </location>
</feature>
<feature type="compositionally biased region" description="Polar residues" evidence="1">
    <location>
        <begin position="453"/>
        <end position="463"/>
    </location>
</feature>
<evidence type="ECO:0000313" key="3">
    <source>
        <dbReference type="Proteomes" id="UP000801492"/>
    </source>
</evidence>
<feature type="compositionally biased region" description="Basic and acidic residues" evidence="1">
    <location>
        <begin position="2513"/>
        <end position="2522"/>
    </location>
</feature>
<feature type="region of interest" description="Disordered" evidence="1">
    <location>
        <begin position="2513"/>
        <end position="2609"/>
    </location>
</feature>
<proteinExistence type="predicted"/>
<feature type="non-terminal residue" evidence="2">
    <location>
        <position position="2638"/>
    </location>
</feature>
<evidence type="ECO:0000256" key="1">
    <source>
        <dbReference type="SAM" id="MobiDB-lite"/>
    </source>
</evidence>
<keyword evidence="3" id="KW-1185">Reference proteome</keyword>
<reference evidence="2" key="1">
    <citation type="submission" date="2019-08" db="EMBL/GenBank/DDBJ databases">
        <title>The genome of the North American firefly Photinus pyralis.</title>
        <authorList>
            <consortium name="Photinus pyralis genome working group"/>
            <person name="Fallon T.R."/>
            <person name="Sander Lower S.E."/>
            <person name="Weng J.-K."/>
        </authorList>
    </citation>
    <scope>NUCLEOTIDE SEQUENCE</scope>
    <source>
        <strain evidence="2">TRF0915ILg1</strain>
        <tissue evidence="2">Whole body</tissue>
    </source>
</reference>
<feature type="region of interest" description="Disordered" evidence="1">
    <location>
        <begin position="623"/>
        <end position="653"/>
    </location>
</feature>
<feature type="region of interest" description="Disordered" evidence="1">
    <location>
        <begin position="269"/>
        <end position="291"/>
    </location>
</feature>
<feature type="region of interest" description="Disordered" evidence="1">
    <location>
        <begin position="1006"/>
        <end position="1025"/>
    </location>
</feature>
<dbReference type="EMBL" id="VTPC01004720">
    <property type="protein sequence ID" value="KAF2896820.1"/>
    <property type="molecule type" value="Genomic_DNA"/>
</dbReference>
<dbReference type="Proteomes" id="UP000801492">
    <property type="component" value="Unassembled WGS sequence"/>
</dbReference>
<feature type="region of interest" description="Disordered" evidence="1">
    <location>
        <begin position="425"/>
        <end position="463"/>
    </location>
</feature>
<feature type="compositionally biased region" description="Polar residues" evidence="1">
    <location>
        <begin position="626"/>
        <end position="635"/>
    </location>
</feature>
<accession>A0A8K0G9R1</accession>
<sequence>MHFTTCIHWMVIDERKSLTARFVTATFNTVLLGKSSAECLRRFRSVSPIFKSAEESLPSEEQCAAEFARYRSHSYPSSNLCKKDAFDNSRTKRSLSTEEERGNFENVAEYYGRDKYGIENSIKCIKSQVANVPRGRQILRTSKERPQHKVNRTQFAAYVTENPTIARKAKAKAKVVSELNNLNNSSMVHKSKLGEYYLKDSKPGLKENVFKVFDYYSEQHRWKDTKVLPHLQPYNLKPYGTGENLVFPVYNVNRKREIVYPDCTEANDPFKRKNESSNKSQTLPAPSPTLHREFCTTPRSNEQETNCKALVPEHKPKQTNLVLQKDRESGNILETANSQSKIKAETSSISKDLQKCNEVISEYRKLNPNYKFNKTELKSGSAEEKEAVNNAVSFATNFKKYFINSNKVETSDKILSLKNKTVSDIQVREHHEGGVEAKESSPTEEIDKDSGAPSINSLLQSSSQPAIERKKYSFAGATLNFPEVPITPVRVRVGPKANLLQSSAPPEAAKCWDDIQLEKNERLVSPWPSYSDQIKGLFPQKDATRIKYPLQSNNLKTIKNTTNLQIQQSASNQPKLELNSRSLHKNIKVMETDDATQTDESFQKKLFHYCKNKIKSLPDLRRFSTTRKGNGNEETVAQKRSPLNNKGNPVCDSTEFDTPPKTTEYFDKQDCFCIEPKLPTYAPPLKRLGKIRIEEPPRICPIKDESKPSTTRADDGFKIKLKKLPEINPVEDCKPPCVPLKEGCPLHRLKKKHIEEPLKICPHLEVTKVDCPLRADAGLEIKQKCLPKLVPSVCPNLEIEMQDCPPLKPLKKVNIPEPVRVCPLYVELSESHCPVRADENLLVEKKELPKLKPSECPHMSQVPPESAPLRRLGKLKNIDTPRECPIVEHPTVDEPPPRADANIKIKQKKLQPHIPSPECQPCELTLKPGHPLRRLKKVKVDESPRICPSVEEEEVYEFPPRADDGMKVKIGHLPTLQAGSCPYIEQSILDVAPIKPLKKIKISEPEERQPVCKPEEPCPPRADAGMVSKRKTLPQLEVLECPYIPNVPTKDICPLKPLRKVKIAQPIQCAPESPPEKQPCPTRADDSMVMTKRSLPKLQTSDCPCTEETILKDVPLRRLKKVRIEEPPRICIEEDPCKDPSRRRSDDICGYTVERKTLPPMLLKPENNHISTKKKMKKQNKSPTVNVSHKRKFSLYSKMNQSWKTRRILSAINFNMQTVEAYSKKSDKDPDCHCPETDAYDKKYIHENPGCCCPEDQFPQTDVTPKLKRLPKFKKEDKDWSKMDTCLPKCRNPRADDSLKPKKKHLPRLRPSKCPCKESKDFENPIYPKLKRLGKFRKDDIDWAKRKECLLPCRNPRADDNWRIKKKRLPKLKSKHCPCTEYAALVDVPPLKRLPKFEKPDIDWEKRKQCLPPCRNIRADASLKPKEKCLPRLKISKCPCVEDNFVPSSQPELKRLGKFEKPDIDWSVQLECLKPCRNPRSDDNWKSKKKTLPKIKSSNCPCVNLTSAKFDVPPLKRLAKFPKPDYNWKDFLICLSPCRNPRADDNLKRKSKSLPLLKLTKCPCIELDDPPSHLPTLKRLPKFEKPDKDWQQFKICQLPCRNRRADENWKLKRRPLPKLEASDCPCLKIDTPKYDVEPLKRLPKFKKEDINWKVILKCMRPCDLKERADDKLKVKEKRLPLLKVNKCPCIEHPEISTYDPRMKRLPKFEKPDIDWSVQLECLKPCRNPRADDNWKRKKKSLPKIKSSNCPCVNLNSAKFDVPPLKRLAKFPKPDINWKDFLICLSPCRNPRADDNLKRKSKSLPLLKLTKCPCIELDDPPSYLPTLKRLPRFEKPDKDWQQFKACQLPCRNRRADENWKLRRRPLPKLEASDCPCLKIDTPKYDVEPLKRLPKFKKEDINWKILLRCMKPCDLKERADDKLKVREKRLPLLKVNKCPCIEHPETPTYDPQMKRLYKFEKPDIDWAALLECQKPCRNPRSDDNWRMGKKRLPKIKSSTCSCVNLSGKTVDVEPLKRLPKFKKEDKDWASFDVCKIPCRTPRADETLKIKDKRLPLLRPSKCPCIEHPEIPGYDPQLKRLRKFKKPDVDWESLLRCQKPCGKMPRADDKWRMRKKRLPKIKISKCPCLEPEEMVDVEPLKRLRKFKKEDKDWKSLEVCKPPCRNPRADANLKIKSKSLPLLRPSKCPCVEEKIPCKFSPELKRLTKLKEEADKGDINWETVNKCLPPCRNERADNLLGYKVKKKKLPPLIQKKCYHTSYTIHRTLMTSPVKLQKKTDECERAKVRLANSGVKSVKECQKKEMVVKKVCPEKFLKGCPAPDKVAREGCQREYKFVKCAKQKSPYPSFSECGTLYDSPSCECLVDYKILQPKYPIIEKLNLLEPPPPEHAHIDRRKERNCLLAKLGKRHQGMTKTCDTFNCPDNNMVGMGRLRKKQRENLQEEEVEDESSALVCSSKVAKTSETPKTGNEEKSLWRRICDYFKPRPDCPKPGEWKQKKLVEDAQKAANAAGLTLCKPKECEPKTSDPCKNLYAKSNKCGKSRKSDPCKKPFPKKKRKSNPCRGRKSRKTDPCKNPFPKGKDSSKKNKCKDPIRKKGKSHGPCKLKKKPKKACERKIVKEEDEADTCIRAKSKQKTSKPNRRK</sequence>
<feature type="compositionally biased region" description="Basic residues" evidence="1">
    <location>
        <begin position="2625"/>
        <end position="2638"/>
    </location>
</feature>
<name>A0A8K0G9R1_IGNLU</name>
<evidence type="ECO:0000313" key="2">
    <source>
        <dbReference type="EMBL" id="KAF2896820.1"/>
    </source>
</evidence>
<dbReference type="OrthoDB" id="6784903at2759"/>
<gene>
    <name evidence="2" type="ORF">ILUMI_09354</name>
</gene>
<comment type="caution">
    <text evidence="2">The sequence shown here is derived from an EMBL/GenBank/DDBJ whole genome shotgun (WGS) entry which is preliminary data.</text>
</comment>
<feature type="region of interest" description="Disordered" evidence="1">
    <location>
        <begin position="2619"/>
        <end position="2638"/>
    </location>
</feature>
<organism evidence="2 3">
    <name type="scientific">Ignelater luminosus</name>
    <name type="common">Cucubano</name>
    <name type="synonym">Pyrophorus luminosus</name>
    <dbReference type="NCBI Taxonomy" id="2038154"/>
    <lineage>
        <taxon>Eukaryota</taxon>
        <taxon>Metazoa</taxon>
        <taxon>Ecdysozoa</taxon>
        <taxon>Arthropoda</taxon>
        <taxon>Hexapoda</taxon>
        <taxon>Insecta</taxon>
        <taxon>Pterygota</taxon>
        <taxon>Neoptera</taxon>
        <taxon>Endopterygota</taxon>
        <taxon>Coleoptera</taxon>
        <taxon>Polyphaga</taxon>
        <taxon>Elateriformia</taxon>
        <taxon>Elateroidea</taxon>
        <taxon>Elateridae</taxon>
        <taxon>Agrypninae</taxon>
        <taxon>Pyrophorini</taxon>
        <taxon>Ignelater</taxon>
    </lineage>
</organism>